<dbReference type="Proteomes" id="UP000325579">
    <property type="component" value="Unassembled WGS sequence"/>
</dbReference>
<dbReference type="GeneID" id="43666761"/>
<sequence>MSHKYPLTSTSVNWLQRRKYHGNNTGQCCPMSQCFQDSFLHLSLGTFFCAWSGTSADIRERRSHLGQGYQSCEKRTSHVRDVFNAHVSRGQCQRQWESTGVTQCIFSSRTTANQAFHSAGIVPFPLGTRRLGLLCWKSSHFYHSVKLKPTTRPRLTLLSGYVKLER</sequence>
<gene>
    <name evidence="1" type="ORF">BDV37DRAFT_249353</name>
</gene>
<dbReference type="RefSeq" id="XP_031941121.1">
    <property type="nucleotide sequence ID" value="XM_032082070.1"/>
</dbReference>
<dbReference type="AlphaFoldDB" id="A0A5N7DBN8"/>
<organism evidence="1 2">
    <name type="scientific">Aspergillus pseudonomiae</name>
    <dbReference type="NCBI Taxonomy" id="1506151"/>
    <lineage>
        <taxon>Eukaryota</taxon>
        <taxon>Fungi</taxon>
        <taxon>Dikarya</taxon>
        <taxon>Ascomycota</taxon>
        <taxon>Pezizomycotina</taxon>
        <taxon>Eurotiomycetes</taxon>
        <taxon>Eurotiomycetidae</taxon>
        <taxon>Eurotiales</taxon>
        <taxon>Aspergillaceae</taxon>
        <taxon>Aspergillus</taxon>
        <taxon>Aspergillus subgen. Circumdati</taxon>
    </lineage>
</organism>
<accession>A0A5N7DBN8</accession>
<keyword evidence="2" id="KW-1185">Reference proteome</keyword>
<evidence type="ECO:0000313" key="1">
    <source>
        <dbReference type="EMBL" id="KAE8403802.1"/>
    </source>
</evidence>
<dbReference type="EMBL" id="ML736773">
    <property type="protein sequence ID" value="KAE8403802.1"/>
    <property type="molecule type" value="Genomic_DNA"/>
</dbReference>
<reference evidence="1 2" key="1">
    <citation type="submission" date="2019-04" db="EMBL/GenBank/DDBJ databases">
        <authorList>
            <consortium name="DOE Joint Genome Institute"/>
            <person name="Mondo S."/>
            <person name="Kjaerbolling I."/>
            <person name="Vesth T."/>
            <person name="Frisvad J.C."/>
            <person name="Nybo J.L."/>
            <person name="Theobald S."/>
            <person name="Kildgaard S."/>
            <person name="Isbrandt T."/>
            <person name="Kuo A."/>
            <person name="Sato A."/>
            <person name="Lyhne E.K."/>
            <person name="Kogle M.E."/>
            <person name="Wiebenga A."/>
            <person name="Kun R.S."/>
            <person name="Lubbers R.J."/>
            <person name="Makela M.R."/>
            <person name="Barry K."/>
            <person name="Chovatia M."/>
            <person name="Clum A."/>
            <person name="Daum C."/>
            <person name="Haridas S."/>
            <person name="He G."/>
            <person name="LaButti K."/>
            <person name="Lipzen A."/>
            <person name="Riley R."/>
            <person name="Salamov A."/>
            <person name="Simmons B.A."/>
            <person name="Magnuson J.K."/>
            <person name="Henrissat B."/>
            <person name="Mortensen U.H."/>
            <person name="Larsen T.O."/>
            <person name="Devries R.P."/>
            <person name="Grigoriev I.V."/>
            <person name="Machida M."/>
            <person name="Baker S.E."/>
            <person name="Andersen M.R."/>
            <person name="Cantor M.N."/>
            <person name="Hua S.X."/>
        </authorList>
    </citation>
    <scope>NUCLEOTIDE SEQUENCE [LARGE SCALE GENOMIC DNA]</scope>
    <source>
        <strain evidence="1 2">CBS 119388</strain>
    </source>
</reference>
<proteinExistence type="predicted"/>
<protein>
    <submittedName>
        <fullName evidence="1">Uncharacterized protein</fullName>
    </submittedName>
</protein>
<evidence type="ECO:0000313" key="2">
    <source>
        <dbReference type="Proteomes" id="UP000325579"/>
    </source>
</evidence>
<name>A0A5N7DBN8_9EURO</name>